<sequence>MGEILFLAHRLPYPPDRGDRIRSWHILRALAKIAPIHVASLIDHEADRVHLATVESVAVSVTVEPRDPSKLRAMMAALLRGTPASVEAFRNQALKTKVDALLMTRPIDCIYAFSGQMAAYVPPEFGGRFIMDFVDMDSAKFEQLGGFANRQEARRLLRWETEAAGRAAVSLFVSDAEVGLFESKTGLAATMLGNGIDLDQFDPDHVEPVPKTGPLIVFTGQMDYAPNIEAVVDFTHTQLPAIIAAVSNVKFAIVGRAPAPQVLNLAGPDVIVTGEVTDTRPWLAAADVVVAPLKLARGVQNKVLEAMAMARPVVASTAAALGIDAVYGRDLIVSDNAASAVIDLFQNPTRATAIGAAARTRMLEYYPWDAQLVPLAGIVAG</sequence>
<keyword evidence="1" id="KW-0808">Transferase</keyword>
<dbReference type="Pfam" id="PF13692">
    <property type="entry name" value="Glyco_trans_1_4"/>
    <property type="match status" value="1"/>
</dbReference>
<dbReference type="SUPFAM" id="SSF53756">
    <property type="entry name" value="UDP-Glycosyltransferase/glycogen phosphorylase"/>
    <property type="match status" value="1"/>
</dbReference>
<dbReference type="OrthoDB" id="9807209at2"/>
<keyword evidence="2" id="KW-1185">Reference proteome</keyword>
<dbReference type="Proteomes" id="UP000276254">
    <property type="component" value="Chromosome"/>
</dbReference>
<reference evidence="1 2" key="1">
    <citation type="submission" date="2018-09" db="EMBL/GenBank/DDBJ databases">
        <title>Sphingomonas peninsula sp. nov., isolated from fildes peninsula, Antarctic soil.</title>
        <authorList>
            <person name="Yingchao G."/>
        </authorList>
    </citation>
    <scope>NUCLEOTIDE SEQUENCE [LARGE SCALE GENOMIC DNA]</scope>
    <source>
        <strain evidence="1 2">YZ-8</strain>
    </source>
</reference>
<dbReference type="PANTHER" id="PTHR12526">
    <property type="entry name" value="GLYCOSYLTRANSFERASE"/>
    <property type="match status" value="1"/>
</dbReference>
<dbReference type="KEGG" id="spha:D3Y57_18230"/>
<accession>A0A494TJG3</accession>
<dbReference type="CDD" id="cd03801">
    <property type="entry name" value="GT4_PimA-like"/>
    <property type="match status" value="1"/>
</dbReference>
<dbReference type="AlphaFoldDB" id="A0A494TJG3"/>
<name>A0A494TJG3_SPHPE</name>
<gene>
    <name evidence="1" type="ORF">D3Y57_18230</name>
</gene>
<dbReference type="InterPro" id="IPR017521">
    <property type="entry name" value="Sugar_tfrase_PEP-CTERM_Stp1"/>
</dbReference>
<dbReference type="EMBL" id="CP032829">
    <property type="protein sequence ID" value="AYJ87502.1"/>
    <property type="molecule type" value="Genomic_DNA"/>
</dbReference>
<dbReference type="NCBIfam" id="TIGR03087">
    <property type="entry name" value="stp1"/>
    <property type="match status" value="1"/>
</dbReference>
<proteinExistence type="predicted"/>
<dbReference type="GO" id="GO:0016757">
    <property type="term" value="F:glycosyltransferase activity"/>
    <property type="evidence" value="ECO:0007669"/>
    <property type="project" value="TreeGrafter"/>
</dbReference>
<organism evidence="1 2">
    <name type="scientific">Sphingomonas paeninsulae</name>
    <dbReference type="NCBI Taxonomy" id="2319844"/>
    <lineage>
        <taxon>Bacteria</taxon>
        <taxon>Pseudomonadati</taxon>
        <taxon>Pseudomonadota</taxon>
        <taxon>Alphaproteobacteria</taxon>
        <taxon>Sphingomonadales</taxon>
        <taxon>Sphingomonadaceae</taxon>
        <taxon>Sphingomonas</taxon>
    </lineage>
</organism>
<dbReference type="RefSeq" id="WP_121154894.1">
    <property type="nucleotide sequence ID" value="NZ_CP032829.1"/>
</dbReference>
<evidence type="ECO:0000313" key="2">
    <source>
        <dbReference type="Proteomes" id="UP000276254"/>
    </source>
</evidence>
<dbReference type="Gene3D" id="3.40.50.2000">
    <property type="entry name" value="Glycogen Phosphorylase B"/>
    <property type="match status" value="2"/>
</dbReference>
<evidence type="ECO:0000313" key="1">
    <source>
        <dbReference type="EMBL" id="AYJ87502.1"/>
    </source>
</evidence>
<dbReference type="PANTHER" id="PTHR12526:SF600">
    <property type="entry name" value="GLYCOSYL TRANSFERASE GROUP 1"/>
    <property type="match status" value="1"/>
</dbReference>
<protein>
    <submittedName>
        <fullName evidence="1">TIGR03087 family PEP-CTERM/XrtA system glycosyltransferase</fullName>
    </submittedName>
</protein>